<dbReference type="EC" id="2.7.2.1" evidence="6"/>
<evidence type="ECO:0000256" key="2">
    <source>
        <dbReference type="ARBA" id="ARBA00022679"/>
    </source>
</evidence>
<evidence type="ECO:0000256" key="6">
    <source>
        <dbReference type="HAMAP-Rule" id="MF_00020"/>
    </source>
</evidence>
<evidence type="ECO:0000313" key="8">
    <source>
        <dbReference type="EMBL" id="ALB76722.1"/>
    </source>
</evidence>
<dbReference type="PROSITE" id="PS01075">
    <property type="entry name" value="ACETATE_KINASE_1"/>
    <property type="match status" value="1"/>
</dbReference>
<dbReference type="Pfam" id="PF00871">
    <property type="entry name" value="Acetate_kinase"/>
    <property type="match status" value="1"/>
</dbReference>
<gene>
    <name evidence="6" type="primary">ackA</name>
</gene>
<dbReference type="HAMAP" id="MF_00020">
    <property type="entry name" value="Acetate_kinase"/>
    <property type="match status" value="1"/>
</dbReference>
<dbReference type="EMBL" id="KP999327">
    <property type="protein sequence ID" value="ALB76722.1"/>
    <property type="molecule type" value="Genomic_DNA"/>
</dbReference>
<dbReference type="CDD" id="cd24010">
    <property type="entry name" value="ASKHA_NBD_AcK_PK"/>
    <property type="match status" value="1"/>
</dbReference>
<dbReference type="InterPro" id="IPR023865">
    <property type="entry name" value="Aliphatic_acid_kinase_CS"/>
</dbReference>
<dbReference type="GO" id="GO:0006083">
    <property type="term" value="P:acetate metabolic process"/>
    <property type="evidence" value="ECO:0007669"/>
    <property type="project" value="TreeGrafter"/>
</dbReference>
<dbReference type="GO" id="GO:0005737">
    <property type="term" value="C:cytoplasm"/>
    <property type="evidence" value="ECO:0007669"/>
    <property type="project" value="UniProtKB-SubCell"/>
</dbReference>
<name>A0A0M5IC26_HEYCO</name>
<evidence type="ECO:0000256" key="3">
    <source>
        <dbReference type="ARBA" id="ARBA00022741"/>
    </source>
</evidence>
<accession>A0A0M5IC26</accession>
<dbReference type="PANTHER" id="PTHR21060:SF15">
    <property type="entry name" value="ACETATE KINASE-RELATED"/>
    <property type="match status" value="1"/>
</dbReference>
<dbReference type="InterPro" id="IPR004372">
    <property type="entry name" value="Ac/propionate_kinase"/>
</dbReference>
<dbReference type="PRINTS" id="PR00471">
    <property type="entry name" value="ACETATEKNASE"/>
</dbReference>
<dbReference type="PANTHER" id="PTHR21060">
    <property type="entry name" value="ACETATE KINASE"/>
    <property type="match status" value="1"/>
</dbReference>
<dbReference type="InterPro" id="IPR000890">
    <property type="entry name" value="Aliphatic_acid_kin_short-chain"/>
</dbReference>
<sequence>MKKIMAINAGSSSLKFKVFNMPDESILIEGVFERIGFDAPEVSYKINGFRQKEKPPIHDHRDAADYLIEILLKNRIVDDLNEISAVGHRITHGGSDFSDSAVLDRTVIQKIENLCELAPLHNPAGLLGIRAFMKRLPKACAVAVFDTAFHQTLAPETYLYPVPLKLYNQYHIRKYGFHGTNHQYVASEAALLLEKPLKDLKIISCHLGNGSSICAIQGGKSVNTSMGFTPLAGLMMGTRSGTIDPSILPFIMKKSGHTIDEMMDMFNRESGLLGISGISNDFRDVELAAKAHNEQAELAIKMFVNRVTECVGGYVALMGGVDAIVFTAGIGEHSASVRQAVVSNLAYLGAKLDFRSNEENGPYIHTPDSKVSLLVIPANEELMIARDTWRLSEGQAARLPEKQTVRV</sequence>
<protein>
    <recommendedName>
        <fullName evidence="6">Acetate kinase</fullName>
        <ecNumber evidence="6">2.7.2.1</ecNumber>
    </recommendedName>
    <alternativeName>
        <fullName evidence="6">Acetokinase</fullName>
    </alternativeName>
</protein>
<feature type="site" description="Transition state stabilizer" evidence="6">
    <location>
        <position position="178"/>
    </location>
</feature>
<comment type="function">
    <text evidence="6">Catalyzes the formation of acetyl phosphate from acetate and ATP. Can also catalyze the reverse reaction.</text>
</comment>
<dbReference type="PROSITE" id="PS01076">
    <property type="entry name" value="ACETATE_KINASE_2"/>
    <property type="match status" value="1"/>
</dbReference>
<feature type="binding site" evidence="6">
    <location>
        <begin position="281"/>
        <end position="283"/>
    </location>
    <ligand>
        <name>ATP</name>
        <dbReference type="ChEBI" id="CHEBI:30616"/>
    </ligand>
</feature>
<feature type="binding site" evidence="6">
    <location>
        <begin position="329"/>
        <end position="333"/>
    </location>
    <ligand>
        <name>ATP</name>
        <dbReference type="ChEBI" id="CHEBI:30616"/>
    </ligand>
</feature>
<comment type="similarity">
    <text evidence="1 6 7">Belongs to the acetokinase family.</text>
</comment>
<dbReference type="SUPFAM" id="SSF53067">
    <property type="entry name" value="Actin-like ATPase domain"/>
    <property type="match status" value="2"/>
</dbReference>
<dbReference type="GO" id="GO:0006085">
    <property type="term" value="P:acetyl-CoA biosynthetic process"/>
    <property type="evidence" value="ECO:0007669"/>
    <property type="project" value="UniProtKB-UniRule"/>
</dbReference>
<feature type="site" description="Transition state stabilizer" evidence="6">
    <location>
        <position position="239"/>
    </location>
</feature>
<evidence type="ECO:0000256" key="4">
    <source>
        <dbReference type="ARBA" id="ARBA00022777"/>
    </source>
</evidence>
<dbReference type="GO" id="GO:0005524">
    <property type="term" value="F:ATP binding"/>
    <property type="evidence" value="ECO:0007669"/>
    <property type="project" value="UniProtKB-KW"/>
</dbReference>
<evidence type="ECO:0000256" key="1">
    <source>
        <dbReference type="ARBA" id="ARBA00008748"/>
    </source>
</evidence>
<comment type="cofactor">
    <cofactor evidence="6">
        <name>Mg(2+)</name>
        <dbReference type="ChEBI" id="CHEBI:18420"/>
    </cofactor>
    <cofactor evidence="6">
        <name>Mn(2+)</name>
        <dbReference type="ChEBI" id="CHEBI:29035"/>
    </cofactor>
    <text evidence="6">Mg(2+). Can also accept Mn(2+).</text>
</comment>
<feature type="binding site" evidence="6">
    <location>
        <begin position="206"/>
        <end position="210"/>
    </location>
    <ligand>
        <name>ATP</name>
        <dbReference type="ChEBI" id="CHEBI:30616"/>
    </ligand>
</feature>
<dbReference type="GO" id="GO:0000287">
    <property type="term" value="F:magnesium ion binding"/>
    <property type="evidence" value="ECO:0007669"/>
    <property type="project" value="UniProtKB-UniRule"/>
</dbReference>
<feature type="binding site" evidence="6">
    <location>
        <position position="8"/>
    </location>
    <ligand>
        <name>Mg(2+)</name>
        <dbReference type="ChEBI" id="CHEBI:18420"/>
    </ligand>
</feature>
<keyword evidence="5 6" id="KW-0067">ATP-binding</keyword>
<comment type="pathway">
    <text evidence="6">Metabolic intermediate biosynthesis; acetyl-CoA biosynthesis; acetyl-CoA from acetate: step 1/2.</text>
</comment>
<comment type="subcellular location">
    <subcellularLocation>
        <location evidence="6">Cytoplasm</location>
    </subcellularLocation>
</comment>
<keyword evidence="6" id="KW-0479">Metal-binding</keyword>
<dbReference type="Gene3D" id="3.30.420.40">
    <property type="match status" value="2"/>
</dbReference>
<dbReference type="InterPro" id="IPR043129">
    <property type="entry name" value="ATPase_NBD"/>
</dbReference>
<keyword evidence="6" id="KW-0460">Magnesium</keyword>
<dbReference type="RefSeq" id="WP_017552126.1">
    <property type="nucleotide sequence ID" value="NZ_CP017888.1"/>
</dbReference>
<comment type="catalytic activity">
    <reaction evidence="6">
        <text>acetate + ATP = acetyl phosphate + ADP</text>
        <dbReference type="Rhea" id="RHEA:11352"/>
        <dbReference type="ChEBI" id="CHEBI:22191"/>
        <dbReference type="ChEBI" id="CHEBI:30089"/>
        <dbReference type="ChEBI" id="CHEBI:30616"/>
        <dbReference type="ChEBI" id="CHEBI:456216"/>
        <dbReference type="EC" id="2.7.2.1"/>
    </reaction>
</comment>
<dbReference type="UniPathway" id="UPA00340">
    <property type="reaction ID" value="UER00458"/>
</dbReference>
<dbReference type="NCBIfam" id="TIGR00016">
    <property type="entry name" value="ackA"/>
    <property type="match status" value="1"/>
</dbReference>
<keyword evidence="3 6" id="KW-0547">Nucleotide-binding</keyword>
<keyword evidence="2 6" id="KW-0808">Transferase</keyword>
<feature type="binding site" evidence="6">
    <location>
        <position position="15"/>
    </location>
    <ligand>
        <name>ATP</name>
        <dbReference type="ChEBI" id="CHEBI:30616"/>
    </ligand>
</feature>
<evidence type="ECO:0000256" key="5">
    <source>
        <dbReference type="ARBA" id="ARBA00022840"/>
    </source>
</evidence>
<organism evidence="8">
    <name type="scientific">Heyndrickxia coagulans</name>
    <name type="common">Weizmannia coagulans</name>
    <dbReference type="NCBI Taxonomy" id="1398"/>
    <lineage>
        <taxon>Bacteria</taxon>
        <taxon>Bacillati</taxon>
        <taxon>Bacillota</taxon>
        <taxon>Bacilli</taxon>
        <taxon>Bacillales</taxon>
        <taxon>Bacillaceae</taxon>
        <taxon>Heyndrickxia</taxon>
    </lineage>
</organism>
<evidence type="ECO:0000256" key="7">
    <source>
        <dbReference type="RuleBase" id="RU003835"/>
    </source>
</evidence>
<proteinExistence type="inferred from homology"/>
<dbReference type="GO" id="GO:0008776">
    <property type="term" value="F:acetate kinase activity"/>
    <property type="evidence" value="ECO:0007669"/>
    <property type="project" value="UniProtKB-UniRule"/>
</dbReference>
<feature type="active site" description="Proton donor/acceptor" evidence="6">
    <location>
        <position position="146"/>
    </location>
</feature>
<reference evidence="8" key="1">
    <citation type="submission" date="2015-03" db="EMBL/GenBank/DDBJ databases">
        <title>Genome Sequencing of Bacillus C106.</title>
        <authorList>
            <person name="Ottenheim C."/>
            <person name="Ye L."/>
            <person name="Zimmermann W."/>
            <person name="Wu J.C."/>
        </authorList>
    </citation>
    <scope>NUCLEOTIDE SEQUENCE</scope>
    <source>
        <strain evidence="8">C106</strain>
    </source>
</reference>
<dbReference type="PIRSF" id="PIRSF000722">
    <property type="entry name" value="Acetate_prop_kin"/>
    <property type="match status" value="1"/>
</dbReference>
<feature type="binding site" evidence="6">
    <location>
        <position position="89"/>
    </location>
    <ligand>
        <name>substrate</name>
    </ligand>
</feature>
<feature type="binding site" evidence="6">
    <location>
        <position position="380"/>
    </location>
    <ligand>
        <name>Mg(2+)</name>
        <dbReference type="ChEBI" id="CHEBI:18420"/>
    </ligand>
</feature>
<keyword evidence="6" id="KW-0963">Cytoplasm</keyword>
<keyword evidence="4 6" id="KW-0418">Kinase</keyword>
<comment type="subunit">
    <text evidence="6">Homodimer.</text>
</comment>
<dbReference type="AlphaFoldDB" id="A0A0M5IC26"/>